<evidence type="ECO:0000313" key="8">
    <source>
        <dbReference type="EMBL" id="MBE1492614.1"/>
    </source>
</evidence>
<evidence type="ECO:0000256" key="6">
    <source>
        <dbReference type="SAM" id="Phobius"/>
    </source>
</evidence>
<comment type="caution">
    <text evidence="8">The sequence shown here is derived from an EMBL/GenBank/DDBJ whole genome shotgun (WGS) entry which is preliminary data.</text>
</comment>
<dbReference type="InterPro" id="IPR052064">
    <property type="entry name" value="Mito_IMP1_subunit"/>
</dbReference>
<dbReference type="InterPro" id="IPR019533">
    <property type="entry name" value="Peptidase_S26"/>
</dbReference>
<sequence length="153" mass="16276">MTWPAAAVAVTVVAALAGWFCWLRGRHLVVTVRGPSMAPTYRNGDRLLVRRRPGARVRSGQVAVVDLPETVRPLPGWVTPEDRLRNSRVIKRVAAVPGDPVPFPIDGSGPLVPPGSLVLLGDNPDGSGDSRQYGYVPVDAVVGVVLRSITGRG</sequence>
<name>A0A927RAR2_9ACTN</name>
<dbReference type="PANTHER" id="PTHR12383:SF16">
    <property type="entry name" value="MITOCHONDRIAL INNER MEMBRANE PROTEASE SUBUNIT 1"/>
    <property type="match status" value="1"/>
</dbReference>
<keyword evidence="6" id="KW-0812">Transmembrane</keyword>
<evidence type="ECO:0000256" key="1">
    <source>
        <dbReference type="ARBA" id="ARBA00004401"/>
    </source>
</evidence>
<evidence type="ECO:0000256" key="5">
    <source>
        <dbReference type="PIRSR" id="PIRSR600223-1"/>
    </source>
</evidence>
<dbReference type="InterPro" id="IPR000223">
    <property type="entry name" value="Pept_S26A_signal_pept_1"/>
</dbReference>
<reference evidence="8" key="1">
    <citation type="submission" date="2020-10" db="EMBL/GenBank/DDBJ databases">
        <title>Sequencing the genomes of 1000 actinobacteria strains.</title>
        <authorList>
            <person name="Klenk H.-P."/>
        </authorList>
    </citation>
    <scope>NUCLEOTIDE SEQUENCE</scope>
    <source>
        <strain evidence="8">DSM 46832</strain>
    </source>
</reference>
<keyword evidence="2 8" id="KW-0378">Hydrolase</keyword>
<keyword evidence="6" id="KW-1133">Transmembrane helix</keyword>
<dbReference type="GO" id="GO:0005886">
    <property type="term" value="C:plasma membrane"/>
    <property type="evidence" value="ECO:0007669"/>
    <property type="project" value="UniProtKB-SubCell"/>
</dbReference>
<evidence type="ECO:0000256" key="4">
    <source>
        <dbReference type="ARBA" id="ARBA00038445"/>
    </source>
</evidence>
<evidence type="ECO:0000256" key="3">
    <source>
        <dbReference type="ARBA" id="ARBA00023136"/>
    </source>
</evidence>
<evidence type="ECO:0000259" key="7">
    <source>
        <dbReference type="Pfam" id="PF10502"/>
    </source>
</evidence>
<organism evidence="8 9">
    <name type="scientific">Plantactinospora soyae</name>
    <dbReference type="NCBI Taxonomy" id="1544732"/>
    <lineage>
        <taxon>Bacteria</taxon>
        <taxon>Bacillati</taxon>
        <taxon>Actinomycetota</taxon>
        <taxon>Actinomycetes</taxon>
        <taxon>Micromonosporales</taxon>
        <taxon>Micromonosporaceae</taxon>
        <taxon>Plantactinospora</taxon>
    </lineage>
</organism>
<dbReference type="GO" id="GO:0009003">
    <property type="term" value="F:signal peptidase activity"/>
    <property type="evidence" value="ECO:0007669"/>
    <property type="project" value="UniProtKB-EC"/>
</dbReference>
<feature type="domain" description="Peptidase S26" evidence="7">
    <location>
        <begin position="111"/>
        <end position="145"/>
    </location>
</feature>
<dbReference type="PANTHER" id="PTHR12383">
    <property type="entry name" value="PROTEASE FAMILY S26 MITOCHONDRIAL INNER MEMBRANE PROTEASE-RELATED"/>
    <property type="match status" value="1"/>
</dbReference>
<feature type="domain" description="Peptidase S26" evidence="7">
    <location>
        <begin position="10"/>
        <end position="102"/>
    </location>
</feature>
<dbReference type="Proteomes" id="UP000649753">
    <property type="component" value="Unassembled WGS sequence"/>
</dbReference>
<dbReference type="EMBL" id="JADBEB010000001">
    <property type="protein sequence ID" value="MBE1492614.1"/>
    <property type="molecule type" value="Genomic_DNA"/>
</dbReference>
<evidence type="ECO:0000313" key="9">
    <source>
        <dbReference type="Proteomes" id="UP000649753"/>
    </source>
</evidence>
<accession>A0A927RAR2</accession>
<protein>
    <submittedName>
        <fullName evidence="8">Signal peptidase I</fullName>
        <ecNumber evidence="8">3.4.21.89</ecNumber>
    </submittedName>
</protein>
<keyword evidence="9" id="KW-1185">Reference proteome</keyword>
<dbReference type="Pfam" id="PF10502">
    <property type="entry name" value="Peptidase_S26"/>
    <property type="match status" value="2"/>
</dbReference>
<dbReference type="Gene3D" id="2.10.109.10">
    <property type="entry name" value="Umud Fragment, subunit A"/>
    <property type="match status" value="1"/>
</dbReference>
<feature type="active site" evidence="5">
    <location>
        <position position="91"/>
    </location>
</feature>
<dbReference type="GO" id="GO:0004252">
    <property type="term" value="F:serine-type endopeptidase activity"/>
    <property type="evidence" value="ECO:0007669"/>
    <property type="project" value="InterPro"/>
</dbReference>
<proteinExistence type="inferred from homology"/>
<feature type="transmembrane region" description="Helical" evidence="6">
    <location>
        <begin position="6"/>
        <end position="23"/>
    </location>
</feature>
<dbReference type="AlphaFoldDB" id="A0A927RAR2"/>
<dbReference type="RefSeq" id="WP_192771491.1">
    <property type="nucleotide sequence ID" value="NZ_JADBEB010000001.1"/>
</dbReference>
<dbReference type="PRINTS" id="PR00727">
    <property type="entry name" value="LEADERPTASE"/>
</dbReference>
<keyword evidence="3 6" id="KW-0472">Membrane</keyword>
<dbReference type="InterPro" id="IPR036286">
    <property type="entry name" value="LexA/Signal_pep-like_sf"/>
</dbReference>
<gene>
    <name evidence="8" type="ORF">H4W31_008252</name>
</gene>
<dbReference type="EC" id="3.4.21.89" evidence="8"/>
<feature type="active site" evidence="5">
    <location>
        <position position="36"/>
    </location>
</feature>
<comment type="similarity">
    <text evidence="4">Belongs to the peptidase S26 family. IMP1 subfamily.</text>
</comment>
<dbReference type="CDD" id="cd06462">
    <property type="entry name" value="Peptidase_S24_S26"/>
    <property type="match status" value="1"/>
</dbReference>
<dbReference type="SUPFAM" id="SSF51306">
    <property type="entry name" value="LexA/Signal peptidase"/>
    <property type="match status" value="1"/>
</dbReference>
<comment type="subcellular location">
    <subcellularLocation>
        <location evidence="1">Cell membrane</location>
        <topology evidence="1">Single-pass type II membrane protein</topology>
    </subcellularLocation>
</comment>
<dbReference type="GO" id="GO:0006465">
    <property type="term" value="P:signal peptide processing"/>
    <property type="evidence" value="ECO:0007669"/>
    <property type="project" value="InterPro"/>
</dbReference>
<evidence type="ECO:0000256" key="2">
    <source>
        <dbReference type="ARBA" id="ARBA00022801"/>
    </source>
</evidence>